<keyword evidence="1" id="KW-0479">Metal-binding</keyword>
<accession>A0AAW5BYJ3</accession>
<dbReference type="InterPro" id="IPR013096">
    <property type="entry name" value="Cupin_2"/>
</dbReference>
<dbReference type="Gene3D" id="2.60.120.10">
    <property type="entry name" value="Jelly Rolls"/>
    <property type="match status" value="1"/>
</dbReference>
<reference evidence="4" key="2">
    <citation type="submission" date="2020-02" db="EMBL/GenBank/DDBJ databases">
        <authorList>
            <person name="Littmann E."/>
            <person name="Sorbara M."/>
        </authorList>
    </citation>
    <scope>NUCLEOTIDE SEQUENCE</scope>
    <source>
        <strain evidence="4">MSK.1.17</strain>
    </source>
</reference>
<dbReference type="Proteomes" id="UP000669239">
    <property type="component" value="Unassembled WGS sequence"/>
</dbReference>
<sequence>MIRKSIEKETVRKPAPFQGTGEITVRSLLNGPDEMSRKGRVFGHTTVYPGSEIGYHVHTGDSETYYILSGTGRYNDNGTMVSVAPGDVTYCAPGEGHGLACAGDEPIEMIALILYE</sequence>
<proteinExistence type="predicted"/>
<dbReference type="PANTHER" id="PTHR35848">
    <property type="entry name" value="OXALATE-BINDING PROTEIN"/>
    <property type="match status" value="1"/>
</dbReference>
<dbReference type="InterPro" id="IPR051610">
    <property type="entry name" value="GPI/OXD"/>
</dbReference>
<dbReference type="EMBL" id="JAKNGE010000056">
    <property type="protein sequence ID" value="MCG4749225.1"/>
    <property type="molecule type" value="Genomic_DNA"/>
</dbReference>
<dbReference type="GeneID" id="97208342"/>
<keyword evidence="5" id="KW-1185">Reference proteome</keyword>
<dbReference type="GO" id="GO:0046872">
    <property type="term" value="F:metal ion binding"/>
    <property type="evidence" value="ECO:0007669"/>
    <property type="project" value="UniProtKB-KW"/>
</dbReference>
<reference evidence="3" key="3">
    <citation type="submission" date="2022-01" db="EMBL/GenBank/DDBJ databases">
        <title>Collection of gut derived symbiotic bacterial strains cultured from healthy donors.</title>
        <authorList>
            <person name="Lin H."/>
            <person name="Kohout C."/>
            <person name="Waligurski E."/>
            <person name="Pamer E.G."/>
        </authorList>
    </citation>
    <scope>NUCLEOTIDE SEQUENCE</scope>
    <source>
        <strain evidence="3">DFI.6.55</strain>
    </source>
</reference>
<name>A0AAW5BYJ3_9FIRM</name>
<reference evidence="4 5" key="1">
    <citation type="journal article" date="2020" name="Cell Host Microbe">
        <title>Functional and Genomic Variation between Human-Derived Isolates of Lachnospiraceae Reveals Inter- and Intra-Species Diversity.</title>
        <authorList>
            <person name="Sorbara M.T."/>
            <person name="Littmann E.R."/>
            <person name="Fontana E."/>
            <person name="Moody T.U."/>
            <person name="Kohout C.E."/>
            <person name="Gjonbalaj M."/>
            <person name="Eaton V."/>
            <person name="Seok R."/>
            <person name="Leiner I.M."/>
            <person name="Pamer E.G."/>
        </authorList>
    </citation>
    <scope>NUCLEOTIDE SEQUENCE [LARGE SCALE GENOMIC DNA]</scope>
    <source>
        <strain evidence="4 5">MSK.1.17</strain>
    </source>
</reference>
<evidence type="ECO:0000313" key="4">
    <source>
        <dbReference type="EMBL" id="NSJ52412.1"/>
    </source>
</evidence>
<dbReference type="AlphaFoldDB" id="A0AAW5BYJ3"/>
<dbReference type="Proteomes" id="UP001299608">
    <property type="component" value="Unassembled WGS sequence"/>
</dbReference>
<evidence type="ECO:0000259" key="2">
    <source>
        <dbReference type="Pfam" id="PF07883"/>
    </source>
</evidence>
<dbReference type="PANTHER" id="PTHR35848:SF6">
    <property type="entry name" value="CUPIN TYPE-2 DOMAIN-CONTAINING PROTEIN"/>
    <property type="match status" value="1"/>
</dbReference>
<dbReference type="RefSeq" id="WP_117563451.1">
    <property type="nucleotide sequence ID" value="NZ_BAABZL010000001.1"/>
</dbReference>
<protein>
    <submittedName>
        <fullName evidence="3">Cupin domain-containing protein</fullName>
    </submittedName>
</protein>
<evidence type="ECO:0000256" key="1">
    <source>
        <dbReference type="ARBA" id="ARBA00022723"/>
    </source>
</evidence>
<dbReference type="InterPro" id="IPR014710">
    <property type="entry name" value="RmlC-like_jellyroll"/>
</dbReference>
<dbReference type="SUPFAM" id="SSF51182">
    <property type="entry name" value="RmlC-like cupins"/>
    <property type="match status" value="1"/>
</dbReference>
<feature type="domain" description="Cupin type-2" evidence="2">
    <location>
        <begin position="44"/>
        <end position="111"/>
    </location>
</feature>
<comment type="caution">
    <text evidence="3">The sequence shown here is derived from an EMBL/GenBank/DDBJ whole genome shotgun (WGS) entry which is preliminary data.</text>
</comment>
<dbReference type="Pfam" id="PF07883">
    <property type="entry name" value="Cupin_2"/>
    <property type="match status" value="1"/>
</dbReference>
<evidence type="ECO:0000313" key="6">
    <source>
        <dbReference type="Proteomes" id="UP001299608"/>
    </source>
</evidence>
<evidence type="ECO:0000313" key="3">
    <source>
        <dbReference type="EMBL" id="MCG4749225.1"/>
    </source>
</evidence>
<organism evidence="3 6">
    <name type="scientific">Enterocloster aldenensis</name>
    <dbReference type="NCBI Taxonomy" id="358742"/>
    <lineage>
        <taxon>Bacteria</taxon>
        <taxon>Bacillati</taxon>
        <taxon>Bacillota</taxon>
        <taxon>Clostridia</taxon>
        <taxon>Lachnospirales</taxon>
        <taxon>Lachnospiraceae</taxon>
        <taxon>Enterocloster</taxon>
    </lineage>
</organism>
<gene>
    <name evidence="4" type="ORF">G5B36_27565</name>
    <name evidence="3" type="ORF">L0N08_27840</name>
</gene>
<dbReference type="InterPro" id="IPR011051">
    <property type="entry name" value="RmlC_Cupin_sf"/>
</dbReference>
<dbReference type="CDD" id="cd02221">
    <property type="entry name" value="cupin_TM1287-like"/>
    <property type="match status" value="1"/>
</dbReference>
<dbReference type="EMBL" id="JAAITT010000071">
    <property type="protein sequence ID" value="NSJ52412.1"/>
    <property type="molecule type" value="Genomic_DNA"/>
</dbReference>
<evidence type="ECO:0000313" key="5">
    <source>
        <dbReference type="Proteomes" id="UP000669239"/>
    </source>
</evidence>